<dbReference type="GO" id="GO:0006366">
    <property type="term" value="P:transcription by RNA polymerase II"/>
    <property type="evidence" value="ECO:0007669"/>
    <property type="project" value="TreeGrafter"/>
</dbReference>
<evidence type="ECO:0000313" key="5">
    <source>
        <dbReference type="Proteomes" id="UP000321408"/>
    </source>
</evidence>
<proteinExistence type="inferred from homology"/>
<dbReference type="GO" id="GO:0003677">
    <property type="term" value="F:DNA binding"/>
    <property type="evidence" value="ECO:0007669"/>
    <property type="project" value="UniProtKB-UniRule"/>
</dbReference>
<dbReference type="GO" id="GO:0000428">
    <property type="term" value="C:DNA-directed RNA polymerase complex"/>
    <property type="evidence" value="ECO:0007669"/>
    <property type="project" value="UniProtKB-KW"/>
</dbReference>
<name>A0A5B9DAM0_9ARCH</name>
<dbReference type="GeneID" id="41329467"/>
<keyword evidence="5" id="KW-1185">Reference proteome</keyword>
<dbReference type="Proteomes" id="UP000321408">
    <property type="component" value="Chromosome"/>
</dbReference>
<organism evidence="4 5">
    <name type="scientific">Promethearchaeum syntrophicum</name>
    <dbReference type="NCBI Taxonomy" id="2594042"/>
    <lineage>
        <taxon>Archaea</taxon>
        <taxon>Promethearchaeati</taxon>
        <taxon>Promethearchaeota</taxon>
        <taxon>Promethearchaeia</taxon>
        <taxon>Promethearchaeales</taxon>
        <taxon>Promethearchaeaceae</taxon>
        <taxon>Promethearchaeum</taxon>
    </lineage>
</organism>
<comment type="subunit">
    <text evidence="3">Part of the RNA polymerase complex.</text>
</comment>
<dbReference type="KEGG" id="psyt:DSAG12_01473"/>
<sequence length="97" mass="11321">MSRTLKRYDKYIEAEKKIKIGSIFITRYERSRIIGARALQLAFQASPFIEIPQGVNDPLEIATYELENKMLPITIRRHLPNGTSQDVPVKWLINENY</sequence>
<evidence type="ECO:0000256" key="2">
    <source>
        <dbReference type="ARBA" id="ARBA00023163"/>
    </source>
</evidence>
<dbReference type="SUPFAM" id="SSF63562">
    <property type="entry name" value="RPB6/omega subunit-like"/>
    <property type="match status" value="1"/>
</dbReference>
<dbReference type="SMART" id="SM01409">
    <property type="entry name" value="RNA_pol_Rpb6"/>
    <property type="match status" value="1"/>
</dbReference>
<dbReference type="PIRSF" id="PIRSF000778">
    <property type="entry name" value="RpoK/RPB6"/>
    <property type="match status" value="1"/>
</dbReference>
<keyword evidence="2 3" id="KW-0804">Transcription</keyword>
<dbReference type="GO" id="GO:0006360">
    <property type="term" value="P:transcription by RNA polymerase I"/>
    <property type="evidence" value="ECO:0007669"/>
    <property type="project" value="TreeGrafter"/>
</dbReference>
<dbReference type="AlphaFoldDB" id="A0A5B9DAM0"/>
<dbReference type="GO" id="GO:0042797">
    <property type="term" value="P:tRNA transcription by RNA polymerase III"/>
    <property type="evidence" value="ECO:0007669"/>
    <property type="project" value="TreeGrafter"/>
</dbReference>
<dbReference type="Gene3D" id="3.90.940.10">
    <property type="match status" value="1"/>
</dbReference>
<keyword evidence="3 4" id="KW-0808">Transferase</keyword>
<keyword evidence="1 3" id="KW-0240">DNA-directed RNA polymerase</keyword>
<dbReference type="EC" id="2.7.7.6" evidence="3"/>
<dbReference type="OrthoDB" id="10567at2157"/>
<comment type="similarity">
    <text evidence="3">Belongs to the archaeal Rpo6/eukaryotic RPB6 RNA polymerase subunit family.</text>
</comment>
<dbReference type="GO" id="GO:0003899">
    <property type="term" value="F:DNA-directed RNA polymerase activity"/>
    <property type="evidence" value="ECO:0007669"/>
    <property type="project" value="UniProtKB-UniRule"/>
</dbReference>
<dbReference type="PANTHER" id="PTHR47227">
    <property type="entry name" value="DNA-DIRECTED RNA POLYMERASE SUBUNIT K"/>
    <property type="match status" value="1"/>
</dbReference>
<evidence type="ECO:0000256" key="1">
    <source>
        <dbReference type="ARBA" id="ARBA00022478"/>
    </source>
</evidence>
<reference evidence="4 5" key="1">
    <citation type="journal article" date="2020" name="Nature">
        <title>Isolation of an archaeon at the prokaryote-eukaryote interface.</title>
        <authorList>
            <person name="Imachi H."/>
            <person name="Nobu M.K."/>
            <person name="Nakahara N."/>
            <person name="Morono Y."/>
            <person name="Ogawara M."/>
            <person name="Takaki Y."/>
            <person name="Takano Y."/>
            <person name="Uematsu K."/>
            <person name="Ikuta T."/>
            <person name="Ito M."/>
            <person name="Matsui Y."/>
            <person name="Miyazaki M."/>
            <person name="Murata K."/>
            <person name="Saito Y."/>
            <person name="Sakai S."/>
            <person name="Song C."/>
            <person name="Tasumi E."/>
            <person name="Yamanaka Y."/>
            <person name="Yamaguchi T."/>
            <person name="Kamagata Y."/>
            <person name="Tamaki H."/>
            <person name="Takai K."/>
        </authorList>
    </citation>
    <scope>NUCLEOTIDE SEQUENCE [LARGE SCALE GENOMIC DNA]</scope>
    <source>
        <strain evidence="4 5">MK-D1</strain>
    </source>
</reference>
<comment type="catalytic activity">
    <reaction evidence="3">
        <text>RNA(n) + a ribonucleoside 5'-triphosphate = RNA(n+1) + diphosphate</text>
        <dbReference type="Rhea" id="RHEA:21248"/>
        <dbReference type="Rhea" id="RHEA-COMP:14527"/>
        <dbReference type="Rhea" id="RHEA-COMP:17342"/>
        <dbReference type="ChEBI" id="CHEBI:33019"/>
        <dbReference type="ChEBI" id="CHEBI:61557"/>
        <dbReference type="ChEBI" id="CHEBI:140395"/>
        <dbReference type="EC" id="2.7.7.6"/>
    </reaction>
</comment>
<dbReference type="NCBIfam" id="NF002208">
    <property type="entry name" value="PRK01099.1-3"/>
    <property type="match status" value="1"/>
</dbReference>
<dbReference type="InterPro" id="IPR006111">
    <property type="entry name" value="Rpo6/Rpb6"/>
</dbReference>
<dbReference type="NCBIfam" id="NF002207">
    <property type="entry name" value="PRK01099.1-2"/>
    <property type="match status" value="1"/>
</dbReference>
<dbReference type="GO" id="GO:0005737">
    <property type="term" value="C:cytoplasm"/>
    <property type="evidence" value="ECO:0007669"/>
    <property type="project" value="UniProtKB-SubCell"/>
</dbReference>
<evidence type="ECO:0000256" key="3">
    <source>
        <dbReference type="HAMAP-Rule" id="MF_00192"/>
    </source>
</evidence>
<dbReference type="PANTHER" id="PTHR47227:SF5">
    <property type="entry name" value="DNA-DIRECTED RNA POLYMERASES I, II, AND III SUBUNIT RPABC2"/>
    <property type="match status" value="1"/>
</dbReference>
<dbReference type="InterPro" id="IPR006110">
    <property type="entry name" value="Pol_omega/Rpo6/RPB6"/>
</dbReference>
<comment type="subcellular location">
    <subcellularLocation>
        <location evidence="3">Cytoplasm</location>
    </subcellularLocation>
</comment>
<comment type="function">
    <text evidence="3">DNA-dependent RNA polymerase (RNAP) catalyzes the transcription of DNA into RNA using the four ribonucleoside triphosphates as substrates.</text>
</comment>
<reference evidence="4 5" key="2">
    <citation type="journal article" date="2024" name="Int. J. Syst. Evol. Microbiol.">
        <title>Promethearchaeum syntrophicum gen. nov., sp. nov., an anaerobic, obligately syntrophic archaeon, the first isolate of the lineage 'Asgard' archaea, and proposal of the new archaeal phylum Promethearchaeota phyl. nov. and kingdom Promethearchaeati regn. nov.</title>
        <authorList>
            <person name="Imachi H."/>
            <person name="Nobu M.K."/>
            <person name="Kato S."/>
            <person name="Takaki Y."/>
            <person name="Miyazaki M."/>
            <person name="Miyata M."/>
            <person name="Ogawara M."/>
            <person name="Saito Y."/>
            <person name="Sakai S."/>
            <person name="Tahara Y.O."/>
            <person name="Takano Y."/>
            <person name="Tasumi E."/>
            <person name="Uematsu K."/>
            <person name="Yoshimura T."/>
            <person name="Itoh T."/>
            <person name="Ohkuma M."/>
            <person name="Takai K."/>
        </authorList>
    </citation>
    <scope>NUCLEOTIDE SEQUENCE [LARGE SCALE GENOMIC DNA]</scope>
    <source>
        <strain evidence="4 5">MK-D1</strain>
    </source>
</reference>
<evidence type="ECO:0000313" key="4">
    <source>
        <dbReference type="EMBL" id="QEE15646.1"/>
    </source>
</evidence>
<keyword evidence="3 4" id="KW-0548">Nucleotidyltransferase</keyword>
<protein>
    <recommendedName>
        <fullName evidence="3">DNA-directed RNA polymerase subunit Rpo6</fullName>
        <ecNumber evidence="3">2.7.7.6</ecNumber>
    </recommendedName>
    <alternativeName>
        <fullName evidence="3">DNA-directed RNA polymerase subunit K</fullName>
    </alternativeName>
</protein>
<dbReference type="InterPro" id="IPR036161">
    <property type="entry name" value="RPB6/omega-like_sf"/>
</dbReference>
<dbReference type="Pfam" id="PF01192">
    <property type="entry name" value="RNA_pol_Rpb6"/>
    <property type="match status" value="1"/>
</dbReference>
<accession>A0A5B9DAM0</accession>
<dbReference type="EMBL" id="CP042905">
    <property type="protein sequence ID" value="QEE15646.1"/>
    <property type="molecule type" value="Genomic_DNA"/>
</dbReference>
<gene>
    <name evidence="3" type="primary">rpoK</name>
    <name evidence="3" type="synonym">rpo6</name>
    <name evidence="4" type="ORF">DSAG12_01473</name>
</gene>
<dbReference type="RefSeq" id="WP_147662548.1">
    <property type="nucleotide sequence ID" value="NZ_CP042905.2"/>
</dbReference>
<keyword evidence="3" id="KW-0963">Cytoplasm</keyword>
<dbReference type="HAMAP" id="MF_00192">
    <property type="entry name" value="RNApol_arch_Rpo6"/>
    <property type="match status" value="1"/>
</dbReference>